<feature type="region of interest" description="Disordered" evidence="1">
    <location>
        <begin position="381"/>
        <end position="404"/>
    </location>
</feature>
<comment type="caution">
    <text evidence="2">The sequence shown here is derived from an EMBL/GenBank/DDBJ whole genome shotgun (WGS) entry which is preliminary data.</text>
</comment>
<dbReference type="Proteomes" id="UP001500368">
    <property type="component" value="Unassembled WGS sequence"/>
</dbReference>
<dbReference type="EMBL" id="BAABLW010000007">
    <property type="protein sequence ID" value="GAA4923823.1"/>
    <property type="molecule type" value="Genomic_DNA"/>
</dbReference>
<sequence>MSKTGGGRGTNQHKIKGTSQAKRGGSTAGESAVVLDAEPPVNLWGLDGAPRQLSAVVDTGFDVQTREDVKIYCDSNGVLPWSQPRPTMVFITEVLGRAHRALSDEGVSAQEIADALNDERLEAGVFTADNEQVDIDKIDVERVLTVGRNSGFLVYHQGNERYYNRWEPREPATGQEITAVDAMRQFGKVGYFVEFDRFQNQDSDTPVPMESYGTISNVWDNEIEVADQDGGTYTIPLSSELTTITKDPDGRVTFDIPQVVTDAGGVSPGARYRLRIDGEDDWTGTRPLTDDKGRESPFDLGPRHYGANPNYSSAAAEENTALVQDVHDPKRGRIGSIYRYEYDHGDYHWAIHPDSELRDSADDAPDFETNAEAAEWLYRSASGSGSWSRPTAENIPLPGLEQAA</sequence>
<name>A0ABP9G8P2_9MICC</name>
<evidence type="ECO:0000313" key="2">
    <source>
        <dbReference type="EMBL" id="GAA4923823.1"/>
    </source>
</evidence>
<keyword evidence="3" id="KW-1185">Reference proteome</keyword>
<evidence type="ECO:0000256" key="1">
    <source>
        <dbReference type="SAM" id="MobiDB-lite"/>
    </source>
</evidence>
<proteinExistence type="predicted"/>
<gene>
    <name evidence="2" type="ORF">GCM10025790_21240</name>
</gene>
<feature type="region of interest" description="Disordered" evidence="1">
    <location>
        <begin position="1"/>
        <end position="29"/>
    </location>
</feature>
<dbReference type="RefSeq" id="WP_345477981.1">
    <property type="nucleotide sequence ID" value="NZ_BAABLW010000007.1"/>
</dbReference>
<feature type="region of interest" description="Disordered" evidence="1">
    <location>
        <begin position="281"/>
        <end position="304"/>
    </location>
</feature>
<organism evidence="2 3">
    <name type="scientific">Nesterenkonia rhizosphaerae</name>
    <dbReference type="NCBI Taxonomy" id="1348272"/>
    <lineage>
        <taxon>Bacteria</taxon>
        <taxon>Bacillati</taxon>
        <taxon>Actinomycetota</taxon>
        <taxon>Actinomycetes</taxon>
        <taxon>Micrococcales</taxon>
        <taxon>Micrococcaceae</taxon>
        <taxon>Nesterenkonia</taxon>
    </lineage>
</organism>
<protein>
    <submittedName>
        <fullName evidence="2">Uncharacterized protein</fullName>
    </submittedName>
</protein>
<reference evidence="3" key="1">
    <citation type="journal article" date="2019" name="Int. J. Syst. Evol. Microbiol.">
        <title>The Global Catalogue of Microorganisms (GCM) 10K type strain sequencing project: providing services to taxonomists for standard genome sequencing and annotation.</title>
        <authorList>
            <consortium name="The Broad Institute Genomics Platform"/>
            <consortium name="The Broad Institute Genome Sequencing Center for Infectious Disease"/>
            <person name="Wu L."/>
            <person name="Ma J."/>
        </authorList>
    </citation>
    <scope>NUCLEOTIDE SEQUENCE [LARGE SCALE GENOMIC DNA]</scope>
    <source>
        <strain evidence="3">JCM 19129</strain>
    </source>
</reference>
<accession>A0ABP9G8P2</accession>
<feature type="compositionally biased region" description="Polar residues" evidence="1">
    <location>
        <begin position="381"/>
        <end position="391"/>
    </location>
</feature>
<evidence type="ECO:0000313" key="3">
    <source>
        <dbReference type="Proteomes" id="UP001500368"/>
    </source>
</evidence>
<feature type="compositionally biased region" description="Basic and acidic residues" evidence="1">
    <location>
        <begin position="288"/>
        <end position="297"/>
    </location>
</feature>